<proteinExistence type="predicted"/>
<accession>A0ACB8Q637</accession>
<name>A0ACB8Q637_9AGAM</name>
<protein>
    <submittedName>
        <fullName evidence="1">Uncharacterized protein</fullName>
    </submittedName>
</protein>
<organism evidence="1 2">
    <name type="scientific">Vararia minispora EC-137</name>
    <dbReference type="NCBI Taxonomy" id="1314806"/>
    <lineage>
        <taxon>Eukaryota</taxon>
        <taxon>Fungi</taxon>
        <taxon>Dikarya</taxon>
        <taxon>Basidiomycota</taxon>
        <taxon>Agaricomycotina</taxon>
        <taxon>Agaricomycetes</taxon>
        <taxon>Russulales</taxon>
        <taxon>Lachnocladiaceae</taxon>
        <taxon>Vararia</taxon>
    </lineage>
</organism>
<reference evidence="1" key="1">
    <citation type="submission" date="2021-02" db="EMBL/GenBank/DDBJ databases">
        <authorList>
            <consortium name="DOE Joint Genome Institute"/>
            <person name="Ahrendt S."/>
            <person name="Looney B.P."/>
            <person name="Miyauchi S."/>
            <person name="Morin E."/>
            <person name="Drula E."/>
            <person name="Courty P.E."/>
            <person name="Chicoki N."/>
            <person name="Fauchery L."/>
            <person name="Kohler A."/>
            <person name="Kuo A."/>
            <person name="Labutti K."/>
            <person name="Pangilinan J."/>
            <person name="Lipzen A."/>
            <person name="Riley R."/>
            <person name="Andreopoulos W."/>
            <person name="He G."/>
            <person name="Johnson J."/>
            <person name="Barry K.W."/>
            <person name="Grigoriev I.V."/>
            <person name="Nagy L."/>
            <person name="Hibbett D."/>
            <person name="Henrissat B."/>
            <person name="Matheny P.B."/>
            <person name="Labbe J."/>
            <person name="Martin F."/>
        </authorList>
    </citation>
    <scope>NUCLEOTIDE SEQUENCE</scope>
    <source>
        <strain evidence="1">EC-137</strain>
    </source>
</reference>
<sequence>MPYCVVCFLLAQGSVLISPHNYLLCVETVKTFDTEFSKGATNLTNTVPDFWAYCSDIAVRQFPYNCTCRPAPVQ</sequence>
<evidence type="ECO:0000313" key="2">
    <source>
        <dbReference type="Proteomes" id="UP000814128"/>
    </source>
</evidence>
<reference evidence="1" key="2">
    <citation type="journal article" date="2022" name="New Phytol.">
        <title>Evolutionary transition to the ectomycorrhizal habit in the genomes of a hyperdiverse lineage of mushroom-forming fungi.</title>
        <authorList>
            <person name="Looney B."/>
            <person name="Miyauchi S."/>
            <person name="Morin E."/>
            <person name="Drula E."/>
            <person name="Courty P.E."/>
            <person name="Kohler A."/>
            <person name="Kuo A."/>
            <person name="LaButti K."/>
            <person name="Pangilinan J."/>
            <person name="Lipzen A."/>
            <person name="Riley R."/>
            <person name="Andreopoulos W."/>
            <person name="He G."/>
            <person name="Johnson J."/>
            <person name="Nolan M."/>
            <person name="Tritt A."/>
            <person name="Barry K.W."/>
            <person name="Grigoriev I.V."/>
            <person name="Nagy L.G."/>
            <person name="Hibbett D."/>
            <person name="Henrissat B."/>
            <person name="Matheny P.B."/>
            <person name="Labbe J."/>
            <person name="Martin F.M."/>
        </authorList>
    </citation>
    <scope>NUCLEOTIDE SEQUENCE</scope>
    <source>
        <strain evidence="1">EC-137</strain>
    </source>
</reference>
<comment type="caution">
    <text evidence="1">The sequence shown here is derived from an EMBL/GenBank/DDBJ whole genome shotgun (WGS) entry which is preliminary data.</text>
</comment>
<dbReference type="EMBL" id="MU273980">
    <property type="protein sequence ID" value="KAI0027162.1"/>
    <property type="molecule type" value="Genomic_DNA"/>
</dbReference>
<gene>
    <name evidence="1" type="ORF">K488DRAFT_91222</name>
</gene>
<dbReference type="Proteomes" id="UP000814128">
    <property type="component" value="Unassembled WGS sequence"/>
</dbReference>
<evidence type="ECO:0000313" key="1">
    <source>
        <dbReference type="EMBL" id="KAI0027162.1"/>
    </source>
</evidence>
<keyword evidence="2" id="KW-1185">Reference proteome</keyword>